<dbReference type="STRING" id="36847.CLNEO_03090"/>
<keyword evidence="1" id="KW-0472">Membrane</keyword>
<name>A0A136WI13_9FIRM</name>
<sequence>MKKFQELLMKDLGWKLLSIGIATIMWFMVININQPVDTRTYTKFITLKNMDVLTNRGLTVENATDLTATKISIRIKAQRTALDRLNQTNDWLQATVDLSGLASVMEGDTVSLPVNVEMTGVYTGYTIVGKAPTTVTVHIERMTSKEMPIYVAVNGELPADVLYSTPVLSAESVLVRGPASQVDQVSAVKAEINAQDVGDNVQLGAKLIACDAQGASVKGVSLGIEEITVTYHSMNIKAIPIKVNISGVPGDGFVVGETSCTPQTIEVMGATEALTDFMYLQLPDIDISGRNADVTRSFAVADYLPQGVEVKNGNSLTILVNVQIISANGHEVTVNAQQLTLAKAESTKSYEISGSTTVMITGDEAVVNRIIESDLTGTVDVSGLSVGQHKALIALDLPEGVTAGYAYIDVLVTEAIAAAENES</sequence>
<comment type="caution">
    <text evidence="2">The sequence shown here is derived from an EMBL/GenBank/DDBJ whole genome shotgun (WGS) entry which is preliminary data.</text>
</comment>
<dbReference type="Proteomes" id="UP000070539">
    <property type="component" value="Unassembled WGS sequence"/>
</dbReference>
<dbReference type="PANTHER" id="PTHR37804">
    <property type="entry name" value="CDAA REGULATORY PROTEIN CDAR"/>
    <property type="match status" value="1"/>
</dbReference>
<dbReference type="InterPro" id="IPR012505">
    <property type="entry name" value="YbbR"/>
</dbReference>
<keyword evidence="1" id="KW-1133">Transmembrane helix</keyword>
<accession>A0A136WI13</accession>
<dbReference type="OrthoDB" id="2111604at2"/>
<dbReference type="Gene3D" id="2.170.120.30">
    <property type="match status" value="2"/>
</dbReference>
<gene>
    <name evidence="2" type="ORF">CLNEO_03090</name>
    <name evidence="3" type="ORF">CLNEO_04380</name>
</gene>
<organism evidence="2 4">
    <name type="scientific">Anaerotignum neopropionicum</name>
    <dbReference type="NCBI Taxonomy" id="36847"/>
    <lineage>
        <taxon>Bacteria</taxon>
        <taxon>Bacillati</taxon>
        <taxon>Bacillota</taxon>
        <taxon>Clostridia</taxon>
        <taxon>Lachnospirales</taxon>
        <taxon>Anaerotignaceae</taxon>
        <taxon>Anaerotignum</taxon>
    </lineage>
</organism>
<evidence type="ECO:0000313" key="3">
    <source>
        <dbReference type="EMBL" id="KXL54333.1"/>
    </source>
</evidence>
<dbReference type="RefSeq" id="WP_066083792.1">
    <property type="nucleotide sequence ID" value="NZ_LRVM01000001.1"/>
</dbReference>
<evidence type="ECO:0000313" key="4">
    <source>
        <dbReference type="Proteomes" id="UP000070539"/>
    </source>
</evidence>
<dbReference type="InterPro" id="IPR053154">
    <property type="entry name" value="c-di-AMP_regulator"/>
</dbReference>
<feature type="transmembrane region" description="Helical" evidence="1">
    <location>
        <begin position="12"/>
        <end position="30"/>
    </location>
</feature>
<dbReference type="Gene3D" id="2.170.120.40">
    <property type="entry name" value="YbbR-like domain"/>
    <property type="match status" value="2"/>
</dbReference>
<keyword evidence="4" id="KW-1185">Reference proteome</keyword>
<evidence type="ECO:0000313" key="2">
    <source>
        <dbReference type="EMBL" id="KXL54208.1"/>
    </source>
</evidence>
<protein>
    <submittedName>
        <fullName evidence="2">YbbR-like protein</fullName>
    </submittedName>
</protein>
<dbReference type="EMBL" id="LRVM01000001">
    <property type="protein sequence ID" value="KXL54208.1"/>
    <property type="molecule type" value="Genomic_DNA"/>
</dbReference>
<evidence type="ECO:0000256" key="1">
    <source>
        <dbReference type="SAM" id="Phobius"/>
    </source>
</evidence>
<dbReference type="EMBL" id="LRVM01000001">
    <property type="protein sequence ID" value="KXL54333.1"/>
    <property type="molecule type" value="Genomic_DNA"/>
</dbReference>
<dbReference type="Pfam" id="PF07949">
    <property type="entry name" value="YbbR"/>
    <property type="match status" value="2"/>
</dbReference>
<dbReference type="PANTHER" id="PTHR37804:SF1">
    <property type="entry name" value="CDAA REGULATORY PROTEIN CDAR"/>
    <property type="match status" value="1"/>
</dbReference>
<reference evidence="2 4" key="1">
    <citation type="submission" date="2016-01" db="EMBL/GenBank/DDBJ databases">
        <title>Genome sequence of Clostridium neopropionicum X4, DSM-3847.</title>
        <authorList>
            <person name="Poehlein A."/>
            <person name="Beck M.H."/>
            <person name="Bengelsdorf F.R."/>
            <person name="Daniel R."/>
            <person name="Duerre P."/>
        </authorList>
    </citation>
    <scope>NUCLEOTIDE SEQUENCE [LARGE SCALE GENOMIC DNA]</scope>
    <source>
        <strain evidence="2 4">DSM-3847</strain>
    </source>
</reference>
<dbReference type="AlphaFoldDB" id="A0A136WI13"/>
<keyword evidence="1" id="KW-0812">Transmembrane</keyword>
<proteinExistence type="predicted"/>